<dbReference type="GO" id="GO:0043781">
    <property type="term" value="F:cobalt-factor II C20-methyltransferase activity"/>
    <property type="evidence" value="ECO:0007669"/>
    <property type="project" value="UniProtKB-EC"/>
</dbReference>
<feature type="domain" description="Tetrapyrrole methylase" evidence="8">
    <location>
        <begin position="9"/>
        <end position="211"/>
    </location>
</feature>
<comment type="similarity">
    <text evidence="2 7">Belongs to the precorrin methyltransferase family.</text>
</comment>
<dbReference type="EMBL" id="JGCY01000294">
    <property type="protein sequence ID" value="EXY74336.1"/>
    <property type="molecule type" value="Genomic_DNA"/>
</dbReference>
<dbReference type="InterPro" id="IPR003043">
    <property type="entry name" value="Uropor_MeTrfase_CS"/>
</dbReference>
<dbReference type="PANTHER" id="PTHR43467:SF2">
    <property type="entry name" value="COBALT-PRECORRIN-2 C(20)-METHYLTRANSFERASE"/>
    <property type="match status" value="1"/>
</dbReference>
<evidence type="ECO:0000256" key="5">
    <source>
        <dbReference type="ARBA" id="ARBA00022679"/>
    </source>
</evidence>
<keyword evidence="5" id="KW-0808">Transferase</keyword>
<dbReference type="GO" id="GO:0009236">
    <property type="term" value="P:cobalamin biosynthetic process"/>
    <property type="evidence" value="ECO:0007669"/>
    <property type="project" value="UniProtKB-UniRule"/>
</dbReference>
<evidence type="ECO:0000259" key="8">
    <source>
        <dbReference type="Pfam" id="PF00590"/>
    </source>
</evidence>
<evidence type="ECO:0000256" key="6">
    <source>
        <dbReference type="ARBA" id="ARBA00022691"/>
    </source>
</evidence>
<dbReference type="PATRIC" id="fig|1339315.3.peg.2631"/>
<dbReference type="PANTHER" id="PTHR43467">
    <property type="entry name" value="COBALT-PRECORRIN-2 C(20)-METHYLTRANSFERASE"/>
    <property type="match status" value="1"/>
</dbReference>
<sequence>MITTHPIRFVSLGPGEPDLITLKGLKALQGADCIFCPATMTQDGKSSSRALSILNTLGFSDTVQCFRLPMDKDRTLALRSYEAVYESSKILRAEGQNVVIVAEGDAGLYSSIHYIYDKLQQDDIPVEQIAGIPAFIASGAMAGLHIVSQEERLIVIPGHVTAKELDDYLKHQTVVVIMKLSQCIDEVHQCIINHPEYQYHYFENVGTEKEYYSCSTEELREKRYPYFSVMIIRFG</sequence>
<dbReference type="PIRSF" id="PIRSF036427">
    <property type="entry name" value="Precrrn-2_mtase"/>
    <property type="match status" value="1"/>
</dbReference>
<dbReference type="GO" id="GO:0032259">
    <property type="term" value="P:methylation"/>
    <property type="evidence" value="ECO:0007669"/>
    <property type="project" value="UniProtKB-KW"/>
</dbReference>
<evidence type="ECO:0000256" key="7">
    <source>
        <dbReference type="PIRNR" id="PIRNR036427"/>
    </source>
</evidence>
<comment type="catalytic activity">
    <reaction evidence="7">
        <text>Co-precorrin-2 + S-adenosyl-L-methionine = Co-precorrin-3 + S-adenosyl-L-homocysteine + H(+)</text>
        <dbReference type="Rhea" id="RHEA:17997"/>
        <dbReference type="ChEBI" id="CHEBI:15378"/>
        <dbReference type="ChEBI" id="CHEBI:57856"/>
        <dbReference type="ChEBI" id="CHEBI:59789"/>
        <dbReference type="ChEBI" id="CHEBI:60053"/>
        <dbReference type="ChEBI" id="CHEBI:60060"/>
        <dbReference type="EC" id="2.1.1.151"/>
    </reaction>
</comment>
<dbReference type="CDD" id="cd11645">
    <property type="entry name" value="Precorrin_2_C20_MT"/>
    <property type="match status" value="1"/>
</dbReference>
<accession>A0A015TUG5</accession>
<keyword evidence="3" id="KW-0169">Cobalamin biosynthesis</keyword>
<comment type="caution">
    <text evidence="9">The sequence shown here is derived from an EMBL/GenBank/DDBJ whole genome shotgun (WGS) entry which is preliminary data.</text>
</comment>
<evidence type="ECO:0000256" key="1">
    <source>
        <dbReference type="ARBA" id="ARBA00004953"/>
    </source>
</evidence>
<evidence type="ECO:0000313" key="9">
    <source>
        <dbReference type="EMBL" id="EXY74336.1"/>
    </source>
</evidence>
<reference evidence="9 10" key="1">
    <citation type="submission" date="2014-02" db="EMBL/GenBank/DDBJ databases">
        <authorList>
            <person name="Sears C."/>
            <person name="Carroll K."/>
            <person name="Sack B.R."/>
            <person name="Qadri F."/>
            <person name="Myers L.L."/>
            <person name="Chung G.-T."/>
            <person name="Escheverria P."/>
            <person name="Fraser C.M."/>
            <person name="Sadzewicz L."/>
            <person name="Shefchek K.A."/>
            <person name="Tallon L."/>
            <person name="Das S.P."/>
            <person name="Daugherty S."/>
            <person name="Mongodin E.F."/>
        </authorList>
    </citation>
    <scope>NUCLEOTIDE SEQUENCE [LARGE SCALE GENOMIC DNA]</scope>
    <source>
        <strain evidence="10">3988T(B)14</strain>
    </source>
</reference>
<keyword evidence="4 9" id="KW-0489">Methyltransferase</keyword>
<dbReference type="SUPFAM" id="SSF53790">
    <property type="entry name" value="Tetrapyrrole methylase"/>
    <property type="match status" value="1"/>
</dbReference>
<dbReference type="Pfam" id="PF00590">
    <property type="entry name" value="TP_methylase"/>
    <property type="match status" value="1"/>
</dbReference>
<dbReference type="GO" id="GO:0030788">
    <property type="term" value="F:precorrin-2 C20-methyltransferase activity"/>
    <property type="evidence" value="ECO:0007669"/>
    <property type="project" value="InterPro"/>
</dbReference>
<organism evidence="9 10">
    <name type="scientific">Bacteroides fragilis str. 3988T(B)14</name>
    <dbReference type="NCBI Taxonomy" id="1339315"/>
    <lineage>
        <taxon>Bacteria</taxon>
        <taxon>Pseudomonadati</taxon>
        <taxon>Bacteroidota</taxon>
        <taxon>Bacteroidia</taxon>
        <taxon>Bacteroidales</taxon>
        <taxon>Bacteroidaceae</taxon>
        <taxon>Bacteroides</taxon>
    </lineage>
</organism>
<dbReference type="InterPro" id="IPR035996">
    <property type="entry name" value="4pyrrol_Methylase_sf"/>
</dbReference>
<dbReference type="InterPro" id="IPR014777">
    <property type="entry name" value="4pyrrole_Mease_sub1"/>
</dbReference>
<evidence type="ECO:0000256" key="2">
    <source>
        <dbReference type="ARBA" id="ARBA00005879"/>
    </source>
</evidence>
<dbReference type="Gene3D" id="3.40.1010.10">
    <property type="entry name" value="Cobalt-precorrin-4 Transmethylase, Domain 1"/>
    <property type="match status" value="1"/>
</dbReference>
<dbReference type="InterPro" id="IPR000878">
    <property type="entry name" value="4pyrrol_Mease"/>
</dbReference>
<dbReference type="InterPro" id="IPR014776">
    <property type="entry name" value="4pyrrole_Mease_sub2"/>
</dbReference>
<comment type="subunit">
    <text evidence="7">Homodimer.</text>
</comment>
<evidence type="ECO:0000313" key="10">
    <source>
        <dbReference type="Proteomes" id="UP000020529"/>
    </source>
</evidence>
<dbReference type="EC" id="2.1.1.151" evidence="7"/>
<protein>
    <recommendedName>
        <fullName evidence="7">Cobalt-precorrin-2 C(20)-methyltransferase</fullName>
        <ecNumber evidence="7">2.1.1.151</ecNumber>
    </recommendedName>
</protein>
<dbReference type="Proteomes" id="UP000020529">
    <property type="component" value="Unassembled WGS sequence"/>
</dbReference>
<evidence type="ECO:0000256" key="3">
    <source>
        <dbReference type="ARBA" id="ARBA00022573"/>
    </source>
</evidence>
<comment type="function">
    <text evidence="7">Methylates cobalt-precorrin-2 at the C-20 position to produce cobalt-precorrin-3A in the anaerobic cobalamin biosynthesis pathway.</text>
</comment>
<dbReference type="AlphaFoldDB" id="A0A015TUG5"/>
<dbReference type="PROSITE" id="PS00839">
    <property type="entry name" value="SUMT_1"/>
    <property type="match status" value="1"/>
</dbReference>
<keyword evidence="6" id="KW-0949">S-adenosyl-L-methionine</keyword>
<comment type="pathway">
    <text evidence="1">Cofactor biosynthesis; adenosylcobalamin biosynthesis.</text>
</comment>
<dbReference type="InterPro" id="IPR012382">
    <property type="entry name" value="CobI/CbiL"/>
</dbReference>
<dbReference type="GeneID" id="60368002"/>
<proteinExistence type="inferred from homology"/>
<dbReference type="RefSeq" id="WP_005787514.1">
    <property type="nucleotide sequence ID" value="NZ_JGCY01000294.1"/>
</dbReference>
<evidence type="ECO:0000256" key="4">
    <source>
        <dbReference type="ARBA" id="ARBA00022603"/>
    </source>
</evidence>
<gene>
    <name evidence="9" type="ORF">M124_1875</name>
</gene>
<dbReference type="Gene3D" id="3.30.950.10">
    <property type="entry name" value="Methyltransferase, Cobalt-precorrin-4 Transmethylase, Domain 2"/>
    <property type="match status" value="1"/>
</dbReference>
<name>A0A015TUG5_BACFG</name>